<gene>
    <name evidence="9" type="ORF">C0Q70_11654</name>
</gene>
<keyword evidence="3 5" id="KW-0274">FAD</keyword>
<dbReference type="PANTHER" id="PTHR19370:SF185">
    <property type="entry name" value="NADH-CYTOCHROME B5 REDUCTASE"/>
    <property type="match status" value="1"/>
</dbReference>
<dbReference type="SUPFAM" id="SSF49764">
    <property type="entry name" value="HSP20-like chaperones"/>
    <property type="match status" value="1"/>
</dbReference>
<name>A0A2T7P6K6_POMCA</name>
<accession>A0A2T7P6K6</accession>
<feature type="binding site" evidence="5">
    <location>
        <position position="353"/>
    </location>
    <ligand>
        <name>FAD</name>
        <dbReference type="ChEBI" id="CHEBI:57692"/>
    </ligand>
</feature>
<dbReference type="InterPro" id="IPR039261">
    <property type="entry name" value="FNR_nucleotide-bd"/>
</dbReference>
<evidence type="ECO:0000259" key="8">
    <source>
        <dbReference type="PROSITE" id="PS51384"/>
    </source>
</evidence>
<keyword evidence="10" id="KW-1185">Reference proteome</keyword>
<dbReference type="SUPFAM" id="SSF63380">
    <property type="entry name" value="Riboflavin synthase domain-like"/>
    <property type="match status" value="1"/>
</dbReference>
<dbReference type="EMBL" id="PZQS01000006">
    <property type="protein sequence ID" value="PVD29057.1"/>
    <property type="molecule type" value="Genomic_DNA"/>
</dbReference>
<keyword evidence="7" id="KW-0472">Membrane</keyword>
<keyword evidence="4" id="KW-0560">Oxidoreductase</keyword>
<dbReference type="OrthoDB" id="432299at2759"/>
<evidence type="ECO:0000313" key="9">
    <source>
        <dbReference type="EMBL" id="PVD29057.1"/>
    </source>
</evidence>
<evidence type="ECO:0000256" key="7">
    <source>
        <dbReference type="SAM" id="Phobius"/>
    </source>
</evidence>
<reference evidence="9 10" key="1">
    <citation type="submission" date="2018-04" db="EMBL/GenBank/DDBJ databases">
        <title>The genome of golden apple snail Pomacea canaliculata provides insight into stress tolerance and invasive adaptation.</title>
        <authorList>
            <person name="Liu C."/>
            <person name="Liu B."/>
            <person name="Ren Y."/>
            <person name="Zhang Y."/>
            <person name="Wang H."/>
            <person name="Li S."/>
            <person name="Jiang F."/>
            <person name="Yin L."/>
            <person name="Zhang G."/>
            <person name="Qian W."/>
            <person name="Fan W."/>
        </authorList>
    </citation>
    <scope>NUCLEOTIDE SEQUENCE [LARGE SCALE GENOMIC DNA]</scope>
    <source>
        <strain evidence="9">SZHN2017</strain>
        <tissue evidence="9">Muscle</tissue>
    </source>
</reference>
<organism evidence="9 10">
    <name type="scientific">Pomacea canaliculata</name>
    <name type="common">Golden apple snail</name>
    <dbReference type="NCBI Taxonomy" id="400727"/>
    <lineage>
        <taxon>Eukaryota</taxon>
        <taxon>Metazoa</taxon>
        <taxon>Spiralia</taxon>
        <taxon>Lophotrochozoa</taxon>
        <taxon>Mollusca</taxon>
        <taxon>Gastropoda</taxon>
        <taxon>Caenogastropoda</taxon>
        <taxon>Architaenioglossa</taxon>
        <taxon>Ampullarioidea</taxon>
        <taxon>Ampullariidae</taxon>
        <taxon>Pomacea</taxon>
    </lineage>
</organism>
<dbReference type="PROSITE" id="PS51384">
    <property type="entry name" value="FAD_FR"/>
    <property type="match status" value="1"/>
</dbReference>
<feature type="binding site" evidence="5">
    <location>
        <position position="301"/>
    </location>
    <ligand>
        <name>FAD</name>
        <dbReference type="ChEBI" id="CHEBI:57692"/>
    </ligand>
</feature>
<feature type="binding site" evidence="5">
    <location>
        <position position="276"/>
    </location>
    <ligand>
        <name>FAD</name>
        <dbReference type="ChEBI" id="CHEBI:57692"/>
    </ligand>
</feature>
<evidence type="ECO:0000256" key="4">
    <source>
        <dbReference type="ARBA" id="ARBA00023002"/>
    </source>
</evidence>
<dbReference type="InterPro" id="IPR008978">
    <property type="entry name" value="HSP20-like_chaperone"/>
</dbReference>
<dbReference type="SUPFAM" id="SSF52343">
    <property type="entry name" value="Ferredoxin reductase-like, C-terminal NADP-linked domain"/>
    <property type="match status" value="1"/>
</dbReference>
<feature type="binding site" evidence="5">
    <location>
        <position position="303"/>
    </location>
    <ligand>
        <name>FAD</name>
        <dbReference type="ChEBI" id="CHEBI:57692"/>
    </ligand>
</feature>
<dbReference type="PRINTS" id="PR00406">
    <property type="entry name" value="CYTB5RDTASE"/>
</dbReference>
<protein>
    <recommendedName>
        <fullName evidence="8">FAD-binding FR-type domain-containing protein</fullName>
    </recommendedName>
</protein>
<evidence type="ECO:0000256" key="5">
    <source>
        <dbReference type="PIRSR" id="PIRSR601834-1"/>
    </source>
</evidence>
<evidence type="ECO:0000313" key="10">
    <source>
        <dbReference type="Proteomes" id="UP000245119"/>
    </source>
</evidence>
<dbReference type="PANTHER" id="PTHR19370">
    <property type="entry name" value="NADH-CYTOCHROME B5 REDUCTASE"/>
    <property type="match status" value="1"/>
</dbReference>
<dbReference type="InterPro" id="IPR017938">
    <property type="entry name" value="Riboflavin_synthase-like_b-brl"/>
</dbReference>
<feature type="compositionally biased region" description="Low complexity" evidence="6">
    <location>
        <begin position="88"/>
        <end position="107"/>
    </location>
</feature>
<dbReference type="STRING" id="400727.A0A2T7P6K6"/>
<feature type="region of interest" description="Disordered" evidence="6">
    <location>
        <begin position="87"/>
        <end position="121"/>
    </location>
</feature>
<dbReference type="Pfam" id="PF00175">
    <property type="entry name" value="NAD_binding_1"/>
    <property type="match status" value="1"/>
</dbReference>
<dbReference type="Gene3D" id="3.40.50.80">
    <property type="entry name" value="Nucleotide-binding domain of ferredoxin-NADP reductase (FNR) module"/>
    <property type="match status" value="1"/>
</dbReference>
<dbReference type="GO" id="GO:0016491">
    <property type="term" value="F:oxidoreductase activity"/>
    <property type="evidence" value="ECO:0007669"/>
    <property type="project" value="UniProtKB-KW"/>
</dbReference>
<dbReference type="FunFam" id="3.40.50.80:FF:000021">
    <property type="entry name" value="Cytochrome b5 reductase 4"/>
    <property type="match status" value="1"/>
</dbReference>
<keyword evidence="7" id="KW-0812">Transmembrane</keyword>
<dbReference type="AlphaFoldDB" id="A0A2T7P6K6"/>
<feature type="transmembrane region" description="Helical" evidence="7">
    <location>
        <begin position="43"/>
        <end position="66"/>
    </location>
</feature>
<dbReference type="GO" id="GO:0005739">
    <property type="term" value="C:mitochondrion"/>
    <property type="evidence" value="ECO:0007669"/>
    <property type="project" value="TreeGrafter"/>
</dbReference>
<dbReference type="InterPro" id="IPR001433">
    <property type="entry name" value="OxRdtase_FAD/NAD-bd"/>
</dbReference>
<evidence type="ECO:0000256" key="1">
    <source>
        <dbReference type="ARBA" id="ARBA00001974"/>
    </source>
</evidence>
<keyword evidence="2 5" id="KW-0285">Flavoprotein</keyword>
<feature type="domain" description="FAD-binding FR-type" evidence="8">
    <location>
        <begin position="223"/>
        <end position="335"/>
    </location>
</feature>
<dbReference type="Pfam" id="PF00970">
    <property type="entry name" value="FAD_binding_6"/>
    <property type="match status" value="1"/>
</dbReference>
<dbReference type="CDD" id="cd06183">
    <property type="entry name" value="cyt_b5_reduct_like"/>
    <property type="match status" value="1"/>
</dbReference>
<dbReference type="InterPro" id="IPR001834">
    <property type="entry name" value="CBR-like"/>
</dbReference>
<dbReference type="GO" id="GO:0071949">
    <property type="term" value="F:FAD binding"/>
    <property type="evidence" value="ECO:0007669"/>
    <property type="project" value="TreeGrafter"/>
</dbReference>
<evidence type="ECO:0000256" key="6">
    <source>
        <dbReference type="SAM" id="MobiDB-lite"/>
    </source>
</evidence>
<comment type="caution">
    <text evidence="9">The sequence shown here is derived from an EMBL/GenBank/DDBJ whole genome shotgun (WGS) entry which is preliminary data.</text>
</comment>
<comment type="cofactor">
    <cofactor evidence="1 5">
        <name>FAD</name>
        <dbReference type="ChEBI" id="CHEBI:57692"/>
    </cofactor>
</comment>
<feature type="binding site" evidence="5">
    <location>
        <position position="274"/>
    </location>
    <ligand>
        <name>FAD</name>
        <dbReference type="ChEBI" id="CHEBI:57692"/>
    </ligand>
</feature>
<evidence type="ECO:0000256" key="2">
    <source>
        <dbReference type="ARBA" id="ARBA00022630"/>
    </source>
</evidence>
<evidence type="ECO:0000256" key="3">
    <source>
        <dbReference type="ARBA" id="ARBA00022827"/>
    </source>
</evidence>
<proteinExistence type="predicted"/>
<dbReference type="Proteomes" id="UP000245119">
    <property type="component" value="Linkage Group LG6"/>
</dbReference>
<dbReference type="InterPro" id="IPR008333">
    <property type="entry name" value="Cbr1-like_FAD-bd_dom"/>
</dbReference>
<sequence length="474" mass="52894">MNVGMGNCFPLTGLSGSLAGLSIDYEQAKLHQRVFIQIPQEQVNIIFLIFVFVVVGLLLILIHKWVNAESMLEKCYVGKLMTDLPTRKGSGVSRSSKSSKGSTSSNSLTPSGIISKAPPTFSQATSPQIPVYDWFQNSRAVTLSVYTRWKNIQPEHITVDKADRDLLLTVVIDMFIYTVHLVHTESGKVEVTLPKCKPEYTWKTLGKSLPGDKSFLKASETETVFREGEVVSVRQVTHDTKLLCIAPPHGSRVCVPIGHHIHIKHTVQDMEITRSYTSVLPSLIQNNQDPRIDQGTAVYLLIKIYPNGALTPWIDTLQPGNKIHFSGSTGTFDLSQLAGVTHLFLFAAGTGFTPMMRIIYHTVVTSEESSKMQVHLMFYNKKEQDIFWRHELDILASTSSRWFQVTYVLSEATENWTGLRGQICMAHLADKIPVIEDSIKPLVCACGPRPFTELVMRLAKSHGLQDTNLHAFLG</sequence>
<dbReference type="InterPro" id="IPR017927">
    <property type="entry name" value="FAD-bd_FR_type"/>
</dbReference>
<keyword evidence="7" id="KW-1133">Transmembrane helix</keyword>
<dbReference type="Gene3D" id="2.40.30.10">
    <property type="entry name" value="Translation factors"/>
    <property type="match status" value="1"/>
</dbReference>